<organism evidence="1 2">
    <name type="scientific">Wickerhamomyces pijperi</name>
    <name type="common">Yeast</name>
    <name type="synonym">Pichia pijperi</name>
    <dbReference type="NCBI Taxonomy" id="599730"/>
    <lineage>
        <taxon>Eukaryota</taxon>
        <taxon>Fungi</taxon>
        <taxon>Dikarya</taxon>
        <taxon>Ascomycota</taxon>
        <taxon>Saccharomycotina</taxon>
        <taxon>Saccharomycetes</taxon>
        <taxon>Phaffomycetales</taxon>
        <taxon>Wickerhamomycetaceae</taxon>
        <taxon>Wickerhamomyces</taxon>
    </lineage>
</organism>
<evidence type="ECO:0000313" key="1">
    <source>
        <dbReference type="EMBL" id="KAH3683189.1"/>
    </source>
</evidence>
<protein>
    <submittedName>
        <fullName evidence="1">Uncharacterized protein</fullName>
    </submittedName>
</protein>
<dbReference type="EMBL" id="JAEUBG010003211">
    <property type="protein sequence ID" value="KAH3683189.1"/>
    <property type="molecule type" value="Genomic_DNA"/>
</dbReference>
<gene>
    <name evidence="1" type="ORF">WICPIJ_005834</name>
</gene>
<sequence>MPVETLYRRATKLNRTLKHSANDPTLQTLKIISKEREDHLTCESLRRSLDIAPRAKLILQQPITFKELFVCLDQIFATEEENGNMLYHDLELIQDQYWNKPIDTSVTSVDNTLFVSRLGQTMIFKGELRRLVEEKR</sequence>
<dbReference type="AlphaFoldDB" id="A0A9P8Q5I6"/>
<comment type="caution">
    <text evidence="1">The sequence shown here is derived from an EMBL/GenBank/DDBJ whole genome shotgun (WGS) entry which is preliminary data.</text>
</comment>
<accession>A0A9P8Q5I6</accession>
<reference evidence="1" key="1">
    <citation type="journal article" date="2021" name="Open Biol.">
        <title>Shared evolutionary footprints suggest mitochondrial oxidative damage underlies multiple complex I losses in fungi.</title>
        <authorList>
            <person name="Schikora-Tamarit M.A."/>
            <person name="Marcet-Houben M."/>
            <person name="Nosek J."/>
            <person name="Gabaldon T."/>
        </authorList>
    </citation>
    <scope>NUCLEOTIDE SEQUENCE</scope>
    <source>
        <strain evidence="1">CBS2887</strain>
    </source>
</reference>
<dbReference type="Proteomes" id="UP000774326">
    <property type="component" value="Unassembled WGS sequence"/>
</dbReference>
<keyword evidence="2" id="KW-1185">Reference proteome</keyword>
<reference evidence="1" key="2">
    <citation type="submission" date="2021-01" db="EMBL/GenBank/DDBJ databases">
        <authorList>
            <person name="Schikora-Tamarit M.A."/>
        </authorList>
    </citation>
    <scope>NUCLEOTIDE SEQUENCE</scope>
    <source>
        <strain evidence="1">CBS2887</strain>
    </source>
</reference>
<name>A0A9P8Q5I6_WICPI</name>
<evidence type="ECO:0000313" key="2">
    <source>
        <dbReference type="Proteomes" id="UP000774326"/>
    </source>
</evidence>
<proteinExistence type="predicted"/>